<reference evidence="2" key="1">
    <citation type="submission" date="2020-08" db="EMBL/GenBank/DDBJ databases">
        <title>Multicomponent nature underlies the extraordinary mechanical properties of spider dragline silk.</title>
        <authorList>
            <person name="Kono N."/>
            <person name="Nakamura H."/>
            <person name="Mori M."/>
            <person name="Yoshida Y."/>
            <person name="Ohtoshi R."/>
            <person name="Malay A.D."/>
            <person name="Moran D.A.P."/>
            <person name="Tomita M."/>
            <person name="Numata K."/>
            <person name="Arakawa K."/>
        </authorList>
    </citation>
    <scope>NUCLEOTIDE SEQUENCE</scope>
</reference>
<keyword evidence="1" id="KW-0472">Membrane</keyword>
<comment type="caution">
    <text evidence="2">The sequence shown here is derived from an EMBL/GenBank/DDBJ whole genome shotgun (WGS) entry which is preliminary data.</text>
</comment>
<protein>
    <submittedName>
        <fullName evidence="2">Uncharacterized protein</fullName>
    </submittedName>
</protein>
<proteinExistence type="predicted"/>
<evidence type="ECO:0000313" key="2">
    <source>
        <dbReference type="EMBL" id="GFY37333.1"/>
    </source>
</evidence>
<dbReference type="AlphaFoldDB" id="A0A8X6WLF4"/>
<dbReference type="EMBL" id="BMAV01000263">
    <property type="protein sequence ID" value="GFY37333.1"/>
    <property type="molecule type" value="Genomic_DNA"/>
</dbReference>
<evidence type="ECO:0000313" key="3">
    <source>
        <dbReference type="Proteomes" id="UP000886998"/>
    </source>
</evidence>
<accession>A0A8X6WLF4</accession>
<sequence>MITSMAGTFKNWKKGDKKKYCIHLNIFRRRFHFTFLSEFKVENIRNPPRSISILFVTSFLSCGYFGLRVHGPLPYPGGVSTRFDTLSSLIEGIISGFPRVKEKFLGVSSSLLWFFFALVGGNSSLDWLVFYSFYPLDTFAFVEIDLQGLSGEERLENTL</sequence>
<keyword evidence="1" id="KW-0812">Transmembrane</keyword>
<keyword evidence="1" id="KW-1133">Transmembrane helix</keyword>
<organism evidence="2 3">
    <name type="scientific">Trichonephila inaurata madagascariensis</name>
    <dbReference type="NCBI Taxonomy" id="2747483"/>
    <lineage>
        <taxon>Eukaryota</taxon>
        <taxon>Metazoa</taxon>
        <taxon>Ecdysozoa</taxon>
        <taxon>Arthropoda</taxon>
        <taxon>Chelicerata</taxon>
        <taxon>Arachnida</taxon>
        <taxon>Araneae</taxon>
        <taxon>Araneomorphae</taxon>
        <taxon>Entelegynae</taxon>
        <taxon>Araneoidea</taxon>
        <taxon>Nephilidae</taxon>
        <taxon>Trichonephila</taxon>
        <taxon>Trichonephila inaurata</taxon>
    </lineage>
</organism>
<evidence type="ECO:0000256" key="1">
    <source>
        <dbReference type="SAM" id="Phobius"/>
    </source>
</evidence>
<keyword evidence="3" id="KW-1185">Reference proteome</keyword>
<feature type="transmembrane region" description="Helical" evidence="1">
    <location>
        <begin position="111"/>
        <end position="134"/>
    </location>
</feature>
<dbReference type="Proteomes" id="UP000886998">
    <property type="component" value="Unassembled WGS sequence"/>
</dbReference>
<gene>
    <name evidence="2" type="ORF">TNIN_443001</name>
</gene>
<name>A0A8X6WLF4_9ARAC</name>